<dbReference type="GO" id="GO:0016787">
    <property type="term" value="F:hydrolase activity"/>
    <property type="evidence" value="ECO:0007669"/>
    <property type="project" value="UniProtKB-KW"/>
</dbReference>
<evidence type="ECO:0000256" key="2">
    <source>
        <dbReference type="ARBA" id="ARBA00001946"/>
    </source>
</evidence>
<evidence type="ECO:0000256" key="7">
    <source>
        <dbReference type="ARBA" id="ARBA00032272"/>
    </source>
</evidence>
<keyword evidence="10" id="KW-1185">Reference proteome</keyword>
<evidence type="ECO:0000256" key="6">
    <source>
        <dbReference type="ARBA" id="ARBA00032162"/>
    </source>
</evidence>
<evidence type="ECO:0000256" key="4">
    <source>
        <dbReference type="ARBA" id="ARBA00016377"/>
    </source>
</evidence>
<sequence>MSEMNNAPQPWKIRKSDMVVDEKWYKLRRDEVELPNGHVMDDYYVSVRPNVVLIFPLTEDGHVIFVRQYKHAAGGIFIELPGGVIDEHEDIPLEAARRELLEETGYTSEVMEPLLEVIDNPTKDTNRIYYFLARNAHKIAEQDLDVSEHIEVLKVPLQEVEHLVMSGQVNVSGSIALCLLALRKLVA</sequence>
<comment type="cofactor">
    <cofactor evidence="2">
        <name>Mg(2+)</name>
        <dbReference type="ChEBI" id="CHEBI:18420"/>
    </cofactor>
</comment>
<organism evidence="9 10">
    <name type="scientific">Pontibacter anaerobius</name>
    <dbReference type="NCBI Taxonomy" id="2993940"/>
    <lineage>
        <taxon>Bacteria</taxon>
        <taxon>Pseudomonadati</taxon>
        <taxon>Bacteroidota</taxon>
        <taxon>Cytophagia</taxon>
        <taxon>Cytophagales</taxon>
        <taxon>Hymenobacteraceae</taxon>
        <taxon>Pontibacter</taxon>
    </lineage>
</organism>
<dbReference type="CDD" id="cd03424">
    <property type="entry name" value="NUDIX_ADPRase_Nudt5_UGPPase_Nudt14"/>
    <property type="match status" value="1"/>
</dbReference>
<dbReference type="PROSITE" id="PS51462">
    <property type="entry name" value="NUDIX"/>
    <property type="match status" value="1"/>
</dbReference>
<evidence type="ECO:0000259" key="8">
    <source>
        <dbReference type="PROSITE" id="PS51462"/>
    </source>
</evidence>
<evidence type="ECO:0000256" key="1">
    <source>
        <dbReference type="ARBA" id="ARBA00000847"/>
    </source>
</evidence>
<keyword evidence="5 9" id="KW-0378">Hydrolase</keyword>
<comment type="similarity">
    <text evidence="3">Belongs to the Nudix hydrolase family. NudK subfamily.</text>
</comment>
<accession>A0ABT3REU3</accession>
<feature type="domain" description="Nudix hydrolase" evidence="8">
    <location>
        <begin position="47"/>
        <end position="177"/>
    </location>
</feature>
<evidence type="ECO:0000256" key="5">
    <source>
        <dbReference type="ARBA" id="ARBA00022801"/>
    </source>
</evidence>
<dbReference type="Pfam" id="PF00293">
    <property type="entry name" value="NUDIX"/>
    <property type="match status" value="1"/>
</dbReference>
<reference evidence="9 10" key="1">
    <citation type="submission" date="2022-11" db="EMBL/GenBank/DDBJ databases">
        <title>The characterization of three novel Bacteroidetes species and genomic analysis of their roles in tidal elemental geochemical cycles.</title>
        <authorList>
            <person name="Ma K.-J."/>
        </authorList>
    </citation>
    <scope>NUCLEOTIDE SEQUENCE [LARGE SCALE GENOMIC DNA]</scope>
    <source>
        <strain evidence="9 10">M82</strain>
    </source>
</reference>
<comment type="catalytic activity">
    <reaction evidence="1">
        <text>GDP-alpha-D-mannose + H2O = alpha-D-mannose 1-phosphate + GMP + 2 H(+)</text>
        <dbReference type="Rhea" id="RHEA:27978"/>
        <dbReference type="ChEBI" id="CHEBI:15377"/>
        <dbReference type="ChEBI" id="CHEBI:15378"/>
        <dbReference type="ChEBI" id="CHEBI:57527"/>
        <dbReference type="ChEBI" id="CHEBI:58115"/>
        <dbReference type="ChEBI" id="CHEBI:58409"/>
    </reaction>
</comment>
<dbReference type="InterPro" id="IPR000086">
    <property type="entry name" value="NUDIX_hydrolase_dom"/>
</dbReference>
<gene>
    <name evidence="9" type="ORF">OO017_08005</name>
</gene>
<dbReference type="RefSeq" id="WP_266051949.1">
    <property type="nucleotide sequence ID" value="NZ_JAPFQO010000004.1"/>
</dbReference>
<evidence type="ECO:0000256" key="3">
    <source>
        <dbReference type="ARBA" id="ARBA00007275"/>
    </source>
</evidence>
<dbReference type="Gene3D" id="3.90.79.10">
    <property type="entry name" value="Nucleoside Triphosphate Pyrophosphohydrolase"/>
    <property type="match status" value="1"/>
</dbReference>
<dbReference type="InterPro" id="IPR015797">
    <property type="entry name" value="NUDIX_hydrolase-like_dom_sf"/>
</dbReference>
<evidence type="ECO:0000313" key="9">
    <source>
        <dbReference type="EMBL" id="MCX2739882.1"/>
    </source>
</evidence>
<name>A0ABT3REU3_9BACT</name>
<proteinExistence type="inferred from homology"/>
<dbReference type="SUPFAM" id="SSF55811">
    <property type="entry name" value="Nudix"/>
    <property type="match status" value="1"/>
</dbReference>
<evidence type="ECO:0000313" key="10">
    <source>
        <dbReference type="Proteomes" id="UP001207228"/>
    </source>
</evidence>
<dbReference type="PANTHER" id="PTHR11839:SF18">
    <property type="entry name" value="NUDIX HYDROLASE DOMAIN-CONTAINING PROTEIN"/>
    <property type="match status" value="1"/>
</dbReference>
<dbReference type="Proteomes" id="UP001207228">
    <property type="component" value="Unassembled WGS sequence"/>
</dbReference>
<dbReference type="PANTHER" id="PTHR11839">
    <property type="entry name" value="UDP/ADP-SUGAR PYROPHOSPHATASE"/>
    <property type="match status" value="1"/>
</dbReference>
<comment type="caution">
    <text evidence="9">The sequence shown here is derived from an EMBL/GenBank/DDBJ whole genome shotgun (WGS) entry which is preliminary data.</text>
</comment>
<protein>
    <recommendedName>
        <fullName evidence="4">GDP-mannose pyrophosphatase</fullName>
    </recommendedName>
    <alternativeName>
        <fullName evidence="6">GDP-mannose hydrolase</fullName>
    </alternativeName>
    <alternativeName>
        <fullName evidence="7">GDPMK</fullName>
    </alternativeName>
</protein>
<dbReference type="EMBL" id="JAPFQO010000004">
    <property type="protein sequence ID" value="MCX2739882.1"/>
    <property type="molecule type" value="Genomic_DNA"/>
</dbReference>